<feature type="domain" description="THUMP-like" evidence="1">
    <location>
        <begin position="324"/>
        <end position="392"/>
    </location>
</feature>
<dbReference type="Pfam" id="PF18096">
    <property type="entry name" value="Thump_like"/>
    <property type="match status" value="1"/>
</dbReference>
<keyword evidence="4" id="KW-1185">Reference proteome</keyword>
<evidence type="ECO:0000259" key="2">
    <source>
        <dbReference type="Pfam" id="PF22013"/>
    </source>
</evidence>
<gene>
    <name evidence="3" type="ORF">ACFSQ3_10560</name>
</gene>
<reference evidence="4" key="1">
    <citation type="journal article" date="2019" name="Int. J. Syst. Evol. Microbiol.">
        <title>The Global Catalogue of Microorganisms (GCM) 10K type strain sequencing project: providing services to taxonomists for standard genome sequencing and annotation.</title>
        <authorList>
            <consortium name="The Broad Institute Genomics Platform"/>
            <consortium name="The Broad Institute Genome Sequencing Center for Infectious Disease"/>
            <person name="Wu L."/>
            <person name="Ma J."/>
        </authorList>
    </citation>
    <scope>NUCLEOTIDE SEQUENCE [LARGE SCALE GENOMIC DNA]</scope>
    <source>
        <strain evidence="4">KCTC 42248</strain>
    </source>
</reference>
<evidence type="ECO:0008006" key="5">
    <source>
        <dbReference type="Google" id="ProtNLM"/>
    </source>
</evidence>
<organism evidence="3 4">
    <name type="scientific">Sphingobacterium corticis</name>
    <dbReference type="NCBI Taxonomy" id="1812823"/>
    <lineage>
        <taxon>Bacteria</taxon>
        <taxon>Pseudomonadati</taxon>
        <taxon>Bacteroidota</taxon>
        <taxon>Sphingobacteriia</taxon>
        <taxon>Sphingobacteriales</taxon>
        <taxon>Sphingobacteriaceae</taxon>
        <taxon>Sphingobacterium</taxon>
    </lineage>
</organism>
<evidence type="ECO:0000313" key="3">
    <source>
        <dbReference type="EMBL" id="MFD2599394.1"/>
    </source>
</evidence>
<sequence>MNKRLLDKDVQQFILQHRQESPAKIALGKSPFSDVSSGELAMQIDGWQRSVNKLPTWGYSENIYYPPKLNLEQCSSEHTALIKQTLIRKGSKAIDLTGGFGVDSCYLAQHAETVIHCELNQDLSAIVAHNANILGVHNLECIAGDGIQILQSLADDSLDYIYIDPSRRVQHSKVFLLEDCEPNIIALQDLFFSKSEYVITKVSPLLDITQALRSLDQVSHVYVISLDNDCKELLFFQKRGFVGEPIISAIRLFKDQLQELSFTAEQERATLPHYKEPAGYLYEPDVSVVKAGAFKSVAKAFNLAKLHPHSHLYTSEQLHEEFPGKAFGITEVLPFGDLKRKRTFAKANITTRNFPLKVEDIRKKYKIQDGGNVYLFFTTDPQEKLIVVACERI</sequence>
<dbReference type="InterPro" id="IPR029063">
    <property type="entry name" value="SAM-dependent_MTases_sf"/>
</dbReference>
<name>A0ABW5NJW5_9SPHI</name>
<dbReference type="RefSeq" id="WP_380869520.1">
    <property type="nucleotide sequence ID" value="NZ_JBHUMA010000006.1"/>
</dbReference>
<evidence type="ECO:0000259" key="1">
    <source>
        <dbReference type="Pfam" id="PF18096"/>
    </source>
</evidence>
<dbReference type="SUPFAM" id="SSF53335">
    <property type="entry name" value="S-adenosyl-L-methionine-dependent methyltransferases"/>
    <property type="match status" value="1"/>
</dbReference>
<dbReference type="InterPro" id="IPR041497">
    <property type="entry name" value="Thump-like"/>
</dbReference>
<evidence type="ECO:0000313" key="4">
    <source>
        <dbReference type="Proteomes" id="UP001597393"/>
    </source>
</evidence>
<dbReference type="Gene3D" id="1.10.10.1110">
    <property type="entry name" value="Methyltransferase PG1098, N-terminal domain"/>
    <property type="match status" value="1"/>
</dbReference>
<proteinExistence type="predicted"/>
<dbReference type="Gene3D" id="3.40.50.150">
    <property type="entry name" value="Vaccinia Virus protein VP39"/>
    <property type="match status" value="1"/>
</dbReference>
<accession>A0ABW5NJW5</accession>
<comment type="caution">
    <text evidence="3">The sequence shown here is derived from an EMBL/GenBank/DDBJ whole genome shotgun (WGS) entry which is preliminary data.</text>
</comment>
<feature type="domain" description="PG-1098 ferredoxin-like" evidence="2">
    <location>
        <begin position="280"/>
        <end position="323"/>
    </location>
</feature>
<dbReference type="Proteomes" id="UP001597393">
    <property type="component" value="Unassembled WGS sequence"/>
</dbReference>
<dbReference type="InterPro" id="IPR054168">
    <property type="entry name" value="PG_1098_Fer"/>
</dbReference>
<protein>
    <recommendedName>
        <fullName evidence="5">THUMP-like domain-containing protein</fullName>
    </recommendedName>
</protein>
<dbReference type="EMBL" id="JBHUMA010000006">
    <property type="protein sequence ID" value="MFD2599394.1"/>
    <property type="molecule type" value="Genomic_DNA"/>
</dbReference>
<dbReference type="Pfam" id="PF22013">
    <property type="entry name" value="PG_1098_Fer"/>
    <property type="match status" value="1"/>
</dbReference>